<evidence type="ECO:0000256" key="1">
    <source>
        <dbReference type="SAM" id="MobiDB-lite"/>
    </source>
</evidence>
<reference evidence="4" key="1">
    <citation type="journal article" date="2019" name="Int. J. Syst. Evol. Microbiol.">
        <title>The Global Catalogue of Microorganisms (GCM) 10K type strain sequencing project: providing services to taxonomists for standard genome sequencing and annotation.</title>
        <authorList>
            <consortium name="The Broad Institute Genomics Platform"/>
            <consortium name="The Broad Institute Genome Sequencing Center for Infectious Disease"/>
            <person name="Wu L."/>
            <person name="Ma J."/>
        </authorList>
    </citation>
    <scope>NUCLEOTIDE SEQUENCE [LARGE SCALE GENOMIC DNA]</scope>
    <source>
        <strain evidence="4">KCTC 32255</strain>
    </source>
</reference>
<feature type="transmembrane region" description="Helical" evidence="2">
    <location>
        <begin position="214"/>
        <end position="231"/>
    </location>
</feature>
<feature type="transmembrane region" description="Helical" evidence="2">
    <location>
        <begin position="190"/>
        <end position="207"/>
    </location>
</feature>
<keyword evidence="2" id="KW-0472">Membrane</keyword>
<feature type="transmembrane region" description="Helical" evidence="2">
    <location>
        <begin position="66"/>
        <end position="87"/>
    </location>
</feature>
<feature type="transmembrane region" description="Helical" evidence="2">
    <location>
        <begin position="99"/>
        <end position="120"/>
    </location>
</feature>
<protein>
    <submittedName>
        <fullName evidence="3">Enediyne biosynthesis protein UnbU</fullName>
    </submittedName>
</protein>
<keyword evidence="2" id="KW-0812">Transmembrane</keyword>
<feature type="transmembrane region" description="Helical" evidence="2">
    <location>
        <begin position="237"/>
        <end position="256"/>
    </location>
</feature>
<feature type="transmembrane region" description="Helical" evidence="2">
    <location>
        <begin position="43"/>
        <end position="60"/>
    </location>
</feature>
<feature type="transmembrane region" description="Helical" evidence="2">
    <location>
        <begin position="268"/>
        <end position="285"/>
    </location>
</feature>
<feature type="transmembrane region" description="Helical" evidence="2">
    <location>
        <begin position="155"/>
        <end position="178"/>
    </location>
</feature>
<dbReference type="Proteomes" id="UP001596337">
    <property type="component" value="Unassembled WGS sequence"/>
</dbReference>
<evidence type="ECO:0000313" key="3">
    <source>
        <dbReference type="EMBL" id="MFC6866785.1"/>
    </source>
</evidence>
<evidence type="ECO:0000313" key="4">
    <source>
        <dbReference type="Proteomes" id="UP001596337"/>
    </source>
</evidence>
<feature type="compositionally biased region" description="Polar residues" evidence="1">
    <location>
        <begin position="1"/>
        <end position="13"/>
    </location>
</feature>
<feature type="transmembrane region" description="Helical" evidence="2">
    <location>
        <begin position="291"/>
        <end position="309"/>
    </location>
</feature>
<evidence type="ECO:0000256" key="2">
    <source>
        <dbReference type="SAM" id="Phobius"/>
    </source>
</evidence>
<comment type="caution">
    <text evidence="3">The sequence shown here is derived from an EMBL/GenBank/DDBJ whole genome shotgun (WGS) entry which is preliminary data.</text>
</comment>
<proteinExistence type="predicted"/>
<dbReference type="RefSeq" id="WP_345405771.1">
    <property type="nucleotide sequence ID" value="NZ_BAABLA010000121.1"/>
</dbReference>
<organism evidence="3 4">
    <name type="scientific">Haloechinothrix salitolerans</name>
    <dbReference type="NCBI Taxonomy" id="926830"/>
    <lineage>
        <taxon>Bacteria</taxon>
        <taxon>Bacillati</taxon>
        <taxon>Actinomycetota</taxon>
        <taxon>Actinomycetes</taxon>
        <taxon>Pseudonocardiales</taxon>
        <taxon>Pseudonocardiaceae</taxon>
        <taxon>Haloechinothrix</taxon>
    </lineage>
</organism>
<keyword evidence="2" id="KW-1133">Transmembrane helix</keyword>
<dbReference type="EMBL" id="JBHSXX010000001">
    <property type="protein sequence ID" value="MFC6866785.1"/>
    <property type="molecule type" value="Genomic_DNA"/>
</dbReference>
<keyword evidence="4" id="KW-1185">Reference proteome</keyword>
<gene>
    <name evidence="3" type="ORF">ACFQGD_06460</name>
</gene>
<accession>A0ABW2BUU6</accession>
<feature type="region of interest" description="Disordered" evidence="1">
    <location>
        <begin position="1"/>
        <end position="30"/>
    </location>
</feature>
<feature type="transmembrane region" description="Helical" evidence="2">
    <location>
        <begin position="126"/>
        <end position="143"/>
    </location>
</feature>
<name>A0ABW2BUU6_9PSEU</name>
<sequence length="330" mass="35180">MTTTAPVSTTTNEPTRDSAPESGGGPKVDMSPQVRRVRALQRFALSITVFTVLGHTVLGFEQAPIAPIMAILVSYATAVLFEALDAWALGRDPEFRGGLSALAIFLLPAHISGLACAMLLWGNSSVWPYVFAVTVANASKYVVRVRARGRLRHVLNPSNAGIAITLILFPWVGIAPPYHFTNNISGALDWLVPLGILVLGTMLNAGLTGKMPLVLGWVGGFVAQAVLRWALLDHALLGALLPVTGVAFLLFTNYMITDPGTTPFKTRNQVVFGLVTAAVYGVLVVSEVVFGLFFALVITCLLRGLVLVAEPMKPMLRRAFSGVRTGGASK</sequence>